<dbReference type="AlphaFoldDB" id="A0A0M0GBN9"/>
<evidence type="ECO:0000313" key="2">
    <source>
        <dbReference type="Proteomes" id="UP000037109"/>
    </source>
</evidence>
<keyword evidence="2" id="KW-1185">Reference proteome</keyword>
<name>A0A0M0GBN9_SPOGL</name>
<organism evidence="1 2">
    <name type="scientific">Sporosarcina globispora</name>
    <name type="common">Bacillus globisporus</name>
    <dbReference type="NCBI Taxonomy" id="1459"/>
    <lineage>
        <taxon>Bacteria</taxon>
        <taxon>Bacillati</taxon>
        <taxon>Bacillota</taxon>
        <taxon>Bacilli</taxon>
        <taxon>Bacillales</taxon>
        <taxon>Caryophanaceae</taxon>
        <taxon>Sporosarcina</taxon>
    </lineage>
</organism>
<evidence type="ECO:0000313" key="1">
    <source>
        <dbReference type="EMBL" id="KON87264.1"/>
    </source>
</evidence>
<dbReference type="PATRIC" id="fig|1459.3.peg.2304"/>
<dbReference type="Proteomes" id="UP000037109">
    <property type="component" value="Unassembled WGS sequence"/>
</dbReference>
<reference evidence="2" key="1">
    <citation type="submission" date="2015-07" db="EMBL/GenBank/DDBJ databases">
        <title>Fjat-10036 dsm4.</title>
        <authorList>
            <person name="Liu B."/>
            <person name="Wang J."/>
            <person name="Zhu Y."/>
            <person name="Liu G."/>
            <person name="Chen Q."/>
            <person name="Chen Z."/>
            <person name="Lan J."/>
            <person name="Che J."/>
            <person name="Ge C."/>
            <person name="Shi H."/>
            <person name="Pan Z."/>
            <person name="Liu X."/>
        </authorList>
    </citation>
    <scope>NUCLEOTIDE SEQUENCE [LARGE SCALE GENOMIC DNA]</scope>
    <source>
        <strain evidence="2">DSM 4</strain>
    </source>
</reference>
<gene>
    <name evidence="1" type="ORF">AF332_10815</name>
</gene>
<dbReference type="EMBL" id="LGUF01000007">
    <property type="protein sequence ID" value="KON87264.1"/>
    <property type="molecule type" value="Genomic_DNA"/>
</dbReference>
<accession>A0A0M0GBN9</accession>
<proteinExistence type="predicted"/>
<comment type="caution">
    <text evidence="1">The sequence shown here is derived from an EMBL/GenBank/DDBJ whole genome shotgun (WGS) entry which is preliminary data.</text>
</comment>
<protein>
    <submittedName>
        <fullName evidence="1">Uncharacterized protein</fullName>
    </submittedName>
</protein>
<dbReference type="RefSeq" id="WP_053434608.1">
    <property type="nucleotide sequence ID" value="NZ_LGUF01000007.1"/>
</dbReference>
<dbReference type="STRING" id="1459.AF332_10815"/>
<sequence length="61" mass="7191">MKAINFGGTSYLLTSIFNFPVKSKKLRLLRSMTWWTRRKFVVDLIPVKQFCCYTVTEIISL</sequence>